<feature type="transmembrane region" description="Helical" evidence="2">
    <location>
        <begin position="327"/>
        <end position="349"/>
    </location>
</feature>
<feature type="compositionally biased region" description="Basic and acidic residues" evidence="1">
    <location>
        <begin position="429"/>
        <end position="448"/>
    </location>
</feature>
<dbReference type="EMBL" id="AOII01000084">
    <property type="protein sequence ID" value="ELY74755.1"/>
    <property type="molecule type" value="Genomic_DNA"/>
</dbReference>
<feature type="transmembrane region" description="Helical" evidence="2">
    <location>
        <begin position="213"/>
        <end position="232"/>
    </location>
</feature>
<evidence type="ECO:0008006" key="5">
    <source>
        <dbReference type="Google" id="ProtNLM"/>
    </source>
</evidence>
<feature type="transmembrane region" description="Helical" evidence="2">
    <location>
        <begin position="381"/>
        <end position="400"/>
    </location>
</feature>
<dbReference type="PANTHER" id="PTHR38815:SF1">
    <property type="entry name" value="DUF373 FAMILY PROTEIN"/>
    <property type="match status" value="1"/>
</dbReference>
<feature type="transmembrane region" description="Helical" evidence="2">
    <location>
        <begin position="188"/>
        <end position="207"/>
    </location>
</feature>
<dbReference type="eggNOG" id="arCOG04151">
    <property type="taxonomic scope" value="Archaea"/>
</dbReference>
<dbReference type="PANTHER" id="PTHR38815">
    <property type="entry name" value="HYPOTHETICAL MEMBRANE PROTEIN, CONSERVED, DUF373 FAMILY"/>
    <property type="match status" value="1"/>
</dbReference>
<dbReference type="PATRIC" id="fig|1227495.3.peg.2776"/>
<dbReference type="AlphaFoldDB" id="L9YKN7"/>
<proteinExistence type="predicted"/>
<dbReference type="Pfam" id="PF04123">
    <property type="entry name" value="DUF373"/>
    <property type="match status" value="1"/>
</dbReference>
<evidence type="ECO:0000256" key="1">
    <source>
        <dbReference type="SAM" id="MobiDB-lite"/>
    </source>
</evidence>
<organism evidence="3 4">
    <name type="scientific">Natrinema pallidum DSM 3751</name>
    <dbReference type="NCBI Taxonomy" id="1227495"/>
    <lineage>
        <taxon>Archaea</taxon>
        <taxon>Methanobacteriati</taxon>
        <taxon>Methanobacteriota</taxon>
        <taxon>Stenosarchaea group</taxon>
        <taxon>Halobacteria</taxon>
        <taxon>Halobacteriales</taxon>
        <taxon>Natrialbaceae</taxon>
        <taxon>Natrinema</taxon>
    </lineage>
</organism>
<keyword evidence="2" id="KW-1133">Transmembrane helix</keyword>
<keyword evidence="2" id="KW-0812">Transmembrane</keyword>
<dbReference type="InterPro" id="IPR007254">
    <property type="entry name" value="DUF373"/>
</dbReference>
<feature type="transmembrane region" description="Helical" evidence="2">
    <location>
        <begin position="253"/>
        <end position="277"/>
    </location>
</feature>
<evidence type="ECO:0000313" key="3">
    <source>
        <dbReference type="EMBL" id="ELY74755.1"/>
    </source>
</evidence>
<accession>L9YKN7</accession>
<comment type="caution">
    <text evidence="3">The sequence shown here is derived from an EMBL/GenBank/DDBJ whole genome shotgun (WGS) entry which is preliminary data.</text>
</comment>
<dbReference type="Proteomes" id="UP000011618">
    <property type="component" value="Unassembled WGS sequence"/>
</dbReference>
<evidence type="ECO:0000256" key="2">
    <source>
        <dbReference type="SAM" id="Phobius"/>
    </source>
</evidence>
<gene>
    <name evidence="3" type="ORF">C487_13904</name>
</gene>
<name>L9YKN7_9EURY</name>
<feature type="transmembrane region" description="Helical" evidence="2">
    <location>
        <begin position="297"/>
        <end position="315"/>
    </location>
</feature>
<protein>
    <recommendedName>
        <fullName evidence="5">DUF373 family protein</fullName>
    </recommendedName>
</protein>
<feature type="region of interest" description="Disordered" evidence="1">
    <location>
        <begin position="405"/>
        <end position="466"/>
    </location>
</feature>
<keyword evidence="2" id="KW-0472">Membrane</keyword>
<evidence type="ECO:0000313" key="4">
    <source>
        <dbReference type="Proteomes" id="UP000011618"/>
    </source>
</evidence>
<sequence length="466" mass="49229">MSTVRRSSEFGPDIAATVSERVSGFIVAQNASPTVTTLVVCLDRTDDVGRKTGLRSPVVGWEAVRALVTDVGLADPEDSGVNTLLESLRVAQNLRDENEEVVVAVVSGDHESMVSADRAVAEQLDELIAEYDPESAVVVTDSAEDERLIPIVESRVRVDSVDRVVVRQARDIESTYYLLKQFLADEELRQTVLVPIGLTLLVFPLLATTVGPAQGAAAITTVIGLFLLYKGFNVDELLARAARQTQESLYSGQVSVVTYVVAAGLTFVGLFVGALSVSNLGETPGVVIPATRFAFDSIPWLAMAALTASAGRLLDEAIGDEPIRSSFLNLPFIVLAVALVVRGFSAYFLEQQAVIDPVVVPANEFGIVSNKRFVLAAGERLALFVVTAILVSLVGARVAASLSGSNEAAERGDGGSETALANGGQADTNGDRESEAGTDAIPERRDPELTDGGDANADPGSGDRDR</sequence>
<reference evidence="3 4" key="1">
    <citation type="journal article" date="2014" name="PLoS Genet.">
        <title>Phylogenetically driven sequencing of extremely halophilic archaea reveals strategies for static and dynamic osmo-response.</title>
        <authorList>
            <person name="Becker E.A."/>
            <person name="Seitzer P.M."/>
            <person name="Tritt A."/>
            <person name="Larsen D."/>
            <person name="Krusor M."/>
            <person name="Yao A.I."/>
            <person name="Wu D."/>
            <person name="Madern D."/>
            <person name="Eisen J.A."/>
            <person name="Darling A.E."/>
            <person name="Facciotti M.T."/>
        </authorList>
    </citation>
    <scope>NUCLEOTIDE SEQUENCE [LARGE SCALE GENOMIC DNA]</scope>
    <source>
        <strain evidence="3 4">DSM 3751</strain>
    </source>
</reference>